<organism evidence="1 2">
    <name type="scientific">Congzhengia minquanensis</name>
    <dbReference type="NCBI Taxonomy" id="2763657"/>
    <lineage>
        <taxon>Bacteria</taxon>
        <taxon>Bacillati</taxon>
        <taxon>Bacillota</taxon>
        <taxon>Clostridia</taxon>
        <taxon>Eubacteriales</taxon>
        <taxon>Oscillospiraceae</taxon>
        <taxon>Congzhengia</taxon>
    </lineage>
</organism>
<dbReference type="EMBL" id="JACRSU010000003">
    <property type="protein sequence ID" value="MBC8541144.1"/>
    <property type="molecule type" value="Genomic_DNA"/>
</dbReference>
<accession>A0A926HYI6</accession>
<reference evidence="1" key="1">
    <citation type="submission" date="2020-08" db="EMBL/GenBank/DDBJ databases">
        <title>Genome public.</title>
        <authorList>
            <person name="Liu C."/>
            <person name="Sun Q."/>
        </authorList>
    </citation>
    <scope>NUCLEOTIDE SEQUENCE</scope>
    <source>
        <strain evidence="1">H8</strain>
    </source>
</reference>
<keyword evidence="2" id="KW-1185">Reference proteome</keyword>
<evidence type="ECO:0000313" key="1">
    <source>
        <dbReference type="EMBL" id="MBC8541144.1"/>
    </source>
</evidence>
<sequence>MYEDFLEIGVEEKHKRFDPEAGMIMQHVAPWNGGSGGYHTRISGDLHSPTENSAFADHVFFLRKEEYYEEAKSVLWGLIKYQDNREDSKTYGLWPYYIEEDCDHMIAPDYNMADFNAKHFAYILKRRSDCLDDELRAALSESLMKAAICSIRRNVSPDYTNISLMSLNTIINAGEISGNKEFLERGKERLRKVHEYNAFCGCFSEYNSSTYSPLAIEEISMMLELFEDEECVKMAKDLNVIAWEMLLSHYHRNLKQVSPPQMRCYHNFEGSKLEEMIYLGTKGAFGSIDKANPKYPAMLQIPPVCPEEVVEKYLKKPFEPTFIDQTFYKKNNFRTPDEDTVIIRNIDSPDLKAFTYMAEEYAMGAFEKTDMWTQRRSSMVYWGEGQQATCMFLRCMNYDYDYCSGMVYTNQYRNVMLSHTGFVTDRGDFHYILDKTKDGLLTTKKLFYKFEFDGDCDNIKVEQNGGRFTVKDKGITIEINITEAVFDGKPMKLCYNETDKCIEAVCFDTERTIDFKNLKSDCHMVFTLAVNTACPKPVTAKDETEQLLKSELTMDGKTLTLCSPYIPVGYDSAIEKTKTEGRE</sequence>
<dbReference type="RefSeq" id="WP_177677780.1">
    <property type="nucleotide sequence ID" value="NZ_JACRSU010000003.1"/>
</dbReference>
<dbReference type="Proteomes" id="UP000611762">
    <property type="component" value="Unassembled WGS sequence"/>
</dbReference>
<gene>
    <name evidence="1" type="ORF">H8698_09180</name>
</gene>
<evidence type="ECO:0000313" key="2">
    <source>
        <dbReference type="Proteomes" id="UP000611762"/>
    </source>
</evidence>
<proteinExistence type="predicted"/>
<dbReference type="AlphaFoldDB" id="A0A926HYI6"/>
<name>A0A926HYI6_9FIRM</name>
<comment type="caution">
    <text evidence="1">The sequence shown here is derived from an EMBL/GenBank/DDBJ whole genome shotgun (WGS) entry which is preliminary data.</text>
</comment>
<protein>
    <submittedName>
        <fullName evidence="1">Uncharacterized protein</fullName>
    </submittedName>
</protein>